<keyword evidence="10" id="KW-0521">NADP</keyword>
<dbReference type="InterPro" id="IPR050999">
    <property type="entry name" value="ADP-ribosyltransferase_ARG"/>
</dbReference>
<keyword evidence="8" id="KW-0843">Virulence</keyword>
<dbReference type="SUPFAM" id="SSF56399">
    <property type="entry name" value="ADP-ribosylation"/>
    <property type="match status" value="1"/>
</dbReference>
<evidence type="ECO:0000313" key="11">
    <source>
        <dbReference type="EMBL" id="CAJ1389342.1"/>
    </source>
</evidence>
<comment type="subcellular location">
    <subcellularLocation>
        <location evidence="1">Secreted</location>
    </subcellularLocation>
</comment>
<evidence type="ECO:0000256" key="2">
    <source>
        <dbReference type="ARBA" id="ARBA00009558"/>
    </source>
</evidence>
<proteinExistence type="inferred from homology"/>
<reference evidence="11" key="1">
    <citation type="submission" date="2023-08" db="EMBL/GenBank/DDBJ databases">
        <authorList>
            <person name="Chen Y."/>
            <person name="Shah S."/>
            <person name="Dougan E. K."/>
            <person name="Thang M."/>
            <person name="Chan C."/>
        </authorList>
    </citation>
    <scope>NUCLEOTIDE SEQUENCE</scope>
</reference>
<accession>A0AA36MZP1</accession>
<evidence type="ECO:0000256" key="1">
    <source>
        <dbReference type="ARBA" id="ARBA00004613"/>
    </source>
</evidence>
<evidence type="ECO:0000256" key="3">
    <source>
        <dbReference type="ARBA" id="ARBA00022525"/>
    </source>
</evidence>
<comment type="similarity">
    <text evidence="2 10">Belongs to the Arg-specific ADP-ribosyltransferase family.</text>
</comment>
<evidence type="ECO:0000256" key="4">
    <source>
        <dbReference type="ARBA" id="ARBA00022656"/>
    </source>
</evidence>
<evidence type="ECO:0000256" key="6">
    <source>
        <dbReference type="ARBA" id="ARBA00022679"/>
    </source>
</evidence>
<keyword evidence="5 10" id="KW-0328">Glycosyltransferase</keyword>
<dbReference type="Gene3D" id="3.90.176.10">
    <property type="entry name" value="Toxin ADP-ribosyltransferase, Chain A, domain 1"/>
    <property type="match status" value="1"/>
</dbReference>
<dbReference type="EMBL" id="CAUJNA010001857">
    <property type="protein sequence ID" value="CAJ1389342.1"/>
    <property type="molecule type" value="Genomic_DNA"/>
</dbReference>
<comment type="catalytic activity">
    <reaction evidence="9 10">
        <text>L-arginyl-[protein] + NAD(+) = N(omega)-(ADP-D-ribosyl)-L-arginyl-[protein] + nicotinamide + H(+)</text>
        <dbReference type="Rhea" id="RHEA:19149"/>
        <dbReference type="Rhea" id="RHEA-COMP:10532"/>
        <dbReference type="Rhea" id="RHEA-COMP:15087"/>
        <dbReference type="ChEBI" id="CHEBI:15378"/>
        <dbReference type="ChEBI" id="CHEBI:17154"/>
        <dbReference type="ChEBI" id="CHEBI:29965"/>
        <dbReference type="ChEBI" id="CHEBI:57540"/>
        <dbReference type="ChEBI" id="CHEBI:142554"/>
        <dbReference type="EC" id="2.4.2.31"/>
    </reaction>
</comment>
<dbReference type="PANTHER" id="PTHR10339:SF25">
    <property type="entry name" value="SECRETED EXOENZYME S"/>
    <property type="match status" value="1"/>
</dbReference>
<dbReference type="AlphaFoldDB" id="A0AA36MZP1"/>
<keyword evidence="3" id="KW-0964">Secreted</keyword>
<dbReference type="GO" id="GO:0005576">
    <property type="term" value="C:extracellular region"/>
    <property type="evidence" value="ECO:0007669"/>
    <property type="project" value="UniProtKB-SubCell"/>
</dbReference>
<dbReference type="GO" id="GO:0090729">
    <property type="term" value="F:toxin activity"/>
    <property type="evidence" value="ECO:0007669"/>
    <property type="project" value="UniProtKB-KW"/>
</dbReference>
<dbReference type="Pfam" id="PF01129">
    <property type="entry name" value="ART"/>
    <property type="match status" value="1"/>
</dbReference>
<dbReference type="GO" id="GO:0106274">
    <property type="term" value="F:NAD+-protein-arginine ADP-ribosyltransferase activity"/>
    <property type="evidence" value="ECO:0007669"/>
    <property type="project" value="UniProtKB-EC"/>
</dbReference>
<keyword evidence="4" id="KW-0800">Toxin</keyword>
<dbReference type="Proteomes" id="UP001178507">
    <property type="component" value="Unassembled WGS sequence"/>
</dbReference>
<dbReference type="GO" id="GO:0016779">
    <property type="term" value="F:nucleotidyltransferase activity"/>
    <property type="evidence" value="ECO:0007669"/>
    <property type="project" value="UniProtKB-KW"/>
</dbReference>
<comment type="caution">
    <text evidence="11">The sequence shown here is derived from an EMBL/GenBank/DDBJ whole genome shotgun (WGS) entry which is preliminary data.</text>
</comment>
<name>A0AA36MZP1_9DINO</name>
<dbReference type="PROSITE" id="PS51996">
    <property type="entry name" value="TR_MART"/>
    <property type="match status" value="1"/>
</dbReference>
<evidence type="ECO:0000256" key="7">
    <source>
        <dbReference type="ARBA" id="ARBA00022695"/>
    </source>
</evidence>
<evidence type="ECO:0000256" key="5">
    <source>
        <dbReference type="ARBA" id="ARBA00022676"/>
    </source>
</evidence>
<evidence type="ECO:0000256" key="8">
    <source>
        <dbReference type="ARBA" id="ARBA00023026"/>
    </source>
</evidence>
<keyword evidence="6 10" id="KW-0808">Transferase</keyword>
<keyword evidence="12" id="KW-1185">Reference proteome</keyword>
<sequence>MLGSLDISQLLGDGDDASGLPSTGYSEEEGFTWVDTLRSVDCDSSDRKALCVEDRTATMVTAQVLTSQDTCVLKLRLSGNGHQLAFGIVDENPSGFSRLAIGDERLQSSIGAMCSPISGTIVYEGRTAGEAPAVKNGDIVEIRTSEGGRVEFLKGSSKFHSIKVGGKCKFRLAVTLFKQGQQVEILRGSGGGGSLPAGAAGALQVVGAGLPAVNGSYTATGTYNGKPMYKKEDGAILYWKNMWKLNDSDNTGGWWYERDDTSATGAWETAAGLGWVDPAPVVKAASGSPAEEDASIISPKSAAAVSTSVPVTAAAAPALPVEARRTNRWGDGLDAAASGHRDFFPKGWTPAKTVREAVEAFRVYSPEEIDFVLKKGCAMALDLKDVDMHMDDDCAAVIYAYTQEKPEPPSLYTKLNDAMRTSGGLAEKRLLLYLDYIHSLSEALSLLPAYSGECYRGLNLRLHPKTYEVGKTITWQQFTSTTKNQFVALNFLGRSGSKLHGSFFVLKVKSGKDIRDISAIPAEEEVLIKENSHWKVTSKAQSLDEKQKLCQKLAHYDLTEMDVYSLQQL</sequence>
<evidence type="ECO:0000256" key="9">
    <source>
        <dbReference type="ARBA" id="ARBA00047597"/>
    </source>
</evidence>
<protein>
    <recommendedName>
        <fullName evidence="10">NAD(P)(+)--arginine ADP-ribosyltransferase</fullName>
        <ecNumber evidence="10">2.4.2.31</ecNumber>
    </recommendedName>
    <alternativeName>
        <fullName evidence="10">Mono(ADP-ribosyl)transferase</fullName>
    </alternativeName>
</protein>
<evidence type="ECO:0000256" key="10">
    <source>
        <dbReference type="RuleBase" id="RU361228"/>
    </source>
</evidence>
<dbReference type="PANTHER" id="PTHR10339">
    <property type="entry name" value="ADP-RIBOSYLTRANSFERASE"/>
    <property type="match status" value="1"/>
</dbReference>
<keyword evidence="10" id="KW-0520">NAD</keyword>
<dbReference type="GO" id="GO:0003950">
    <property type="term" value="F:NAD+ poly-ADP-ribosyltransferase activity"/>
    <property type="evidence" value="ECO:0007669"/>
    <property type="project" value="TreeGrafter"/>
</dbReference>
<gene>
    <name evidence="11" type="ORF">EVOR1521_LOCUS14979</name>
</gene>
<evidence type="ECO:0000313" key="12">
    <source>
        <dbReference type="Proteomes" id="UP001178507"/>
    </source>
</evidence>
<organism evidence="11 12">
    <name type="scientific">Effrenium voratum</name>
    <dbReference type="NCBI Taxonomy" id="2562239"/>
    <lineage>
        <taxon>Eukaryota</taxon>
        <taxon>Sar</taxon>
        <taxon>Alveolata</taxon>
        <taxon>Dinophyceae</taxon>
        <taxon>Suessiales</taxon>
        <taxon>Symbiodiniaceae</taxon>
        <taxon>Effrenium</taxon>
    </lineage>
</organism>
<dbReference type="EC" id="2.4.2.31" evidence="10"/>
<keyword evidence="7" id="KW-0548">Nucleotidyltransferase</keyword>
<dbReference type="InterPro" id="IPR000768">
    <property type="entry name" value="ART"/>
</dbReference>